<dbReference type="InterPro" id="IPR015943">
    <property type="entry name" value="WD40/YVTN_repeat-like_dom_sf"/>
</dbReference>
<dbReference type="InterPro" id="IPR036322">
    <property type="entry name" value="WD40_repeat_dom_sf"/>
</dbReference>
<dbReference type="Pfam" id="PF00400">
    <property type="entry name" value="WD40"/>
    <property type="match status" value="2"/>
</dbReference>
<sequence length="130" mass="14716">MALLRRLLYLGTRFSQAIKMEKFKPSSYVEVKRNRTTLWIKHVDAISCLSNDQEEGLLYSASWDKTFKVWRIGISNCIESIKAHDDAVNSLVASVDGTIYTGSADGTVKVWKRQQNGKVIRHALVQTLLS</sequence>
<dbReference type="Gene3D" id="2.130.10.10">
    <property type="entry name" value="YVTN repeat-like/Quinoprotein amine dehydrogenase"/>
    <property type="match status" value="1"/>
</dbReference>
<dbReference type="SUPFAM" id="SSF50978">
    <property type="entry name" value="WD40 repeat-like"/>
    <property type="match status" value="1"/>
</dbReference>
<dbReference type="InterPro" id="IPR045182">
    <property type="entry name" value="JINGUBANG-like"/>
</dbReference>
<proteinExistence type="predicted"/>
<dbReference type="PROSITE" id="PS50294">
    <property type="entry name" value="WD_REPEATS_REGION"/>
    <property type="match status" value="1"/>
</dbReference>
<dbReference type="SMART" id="SM00320">
    <property type="entry name" value="WD40"/>
    <property type="match status" value="2"/>
</dbReference>
<dbReference type="Proteomes" id="UP001604336">
    <property type="component" value="Unassembled WGS sequence"/>
</dbReference>
<dbReference type="FunFam" id="2.130.10.10:FF:000775">
    <property type="entry name" value="BnaA09g28200D protein"/>
    <property type="match status" value="1"/>
</dbReference>
<keyword evidence="3" id="KW-1185">Reference proteome</keyword>
<protein>
    <submittedName>
        <fullName evidence="2">Transducin/WD40 repeat-like superfamily protein</fullName>
    </submittedName>
</protein>
<organism evidence="2 3">
    <name type="scientific">Abeliophyllum distichum</name>
    <dbReference type="NCBI Taxonomy" id="126358"/>
    <lineage>
        <taxon>Eukaryota</taxon>
        <taxon>Viridiplantae</taxon>
        <taxon>Streptophyta</taxon>
        <taxon>Embryophyta</taxon>
        <taxon>Tracheophyta</taxon>
        <taxon>Spermatophyta</taxon>
        <taxon>Magnoliopsida</taxon>
        <taxon>eudicotyledons</taxon>
        <taxon>Gunneridae</taxon>
        <taxon>Pentapetalae</taxon>
        <taxon>asterids</taxon>
        <taxon>lamiids</taxon>
        <taxon>Lamiales</taxon>
        <taxon>Oleaceae</taxon>
        <taxon>Forsythieae</taxon>
        <taxon>Abeliophyllum</taxon>
    </lineage>
</organism>
<evidence type="ECO:0000313" key="3">
    <source>
        <dbReference type="Proteomes" id="UP001604336"/>
    </source>
</evidence>
<evidence type="ECO:0000256" key="1">
    <source>
        <dbReference type="PROSITE-ProRule" id="PRU00221"/>
    </source>
</evidence>
<dbReference type="AlphaFoldDB" id="A0ABD1SFL7"/>
<comment type="caution">
    <text evidence="2">The sequence shown here is derived from an EMBL/GenBank/DDBJ whole genome shotgun (WGS) entry which is preliminary data.</text>
</comment>
<dbReference type="EMBL" id="JBFOLK010000007">
    <property type="protein sequence ID" value="KAL2498429.1"/>
    <property type="molecule type" value="Genomic_DNA"/>
</dbReference>
<evidence type="ECO:0000313" key="2">
    <source>
        <dbReference type="EMBL" id="KAL2498429.1"/>
    </source>
</evidence>
<dbReference type="PROSITE" id="PS50082">
    <property type="entry name" value="WD_REPEATS_2"/>
    <property type="match status" value="2"/>
</dbReference>
<dbReference type="PANTHER" id="PTHR22844">
    <property type="entry name" value="F-BOX AND WD40 DOMAIN PROTEIN"/>
    <property type="match status" value="1"/>
</dbReference>
<feature type="repeat" description="WD" evidence="1">
    <location>
        <begin position="81"/>
        <end position="121"/>
    </location>
</feature>
<keyword evidence="1" id="KW-0853">WD repeat</keyword>
<dbReference type="PANTHER" id="PTHR22844:SF336">
    <property type="entry name" value="PROTEIN JINGUBANG"/>
    <property type="match status" value="1"/>
</dbReference>
<reference evidence="3" key="1">
    <citation type="submission" date="2024-07" db="EMBL/GenBank/DDBJ databases">
        <title>Two chromosome-level genome assemblies of Korean endemic species Abeliophyllum distichum and Forsythia ovata (Oleaceae).</title>
        <authorList>
            <person name="Jang H."/>
        </authorList>
    </citation>
    <scope>NUCLEOTIDE SEQUENCE [LARGE SCALE GENOMIC DNA]</scope>
</reference>
<gene>
    <name evidence="2" type="ORF">Adt_23979</name>
</gene>
<feature type="repeat" description="WD" evidence="1">
    <location>
        <begin position="39"/>
        <end position="80"/>
    </location>
</feature>
<accession>A0ABD1SFL7</accession>
<dbReference type="InterPro" id="IPR001680">
    <property type="entry name" value="WD40_rpt"/>
</dbReference>
<name>A0ABD1SFL7_9LAMI</name>